<evidence type="ECO:0000313" key="11">
    <source>
        <dbReference type="Proteomes" id="UP001595387"/>
    </source>
</evidence>
<dbReference type="RefSeq" id="WP_390304049.1">
    <property type="nucleotide sequence ID" value="NZ_JBHRRZ010000010.1"/>
</dbReference>
<dbReference type="InterPro" id="IPR008278">
    <property type="entry name" value="4-PPantetheinyl_Trfase_dom"/>
</dbReference>
<dbReference type="InterPro" id="IPR004568">
    <property type="entry name" value="Ppantetheine-prot_Trfase_dom"/>
</dbReference>
<comment type="subcellular location">
    <subcellularLocation>
        <location evidence="8">Cytoplasm</location>
    </subcellularLocation>
</comment>
<dbReference type="InterPro" id="IPR002582">
    <property type="entry name" value="ACPS"/>
</dbReference>
<evidence type="ECO:0000256" key="5">
    <source>
        <dbReference type="ARBA" id="ARBA00022842"/>
    </source>
</evidence>
<reference evidence="11" key="1">
    <citation type="journal article" date="2019" name="Int. J. Syst. Evol. Microbiol.">
        <title>The Global Catalogue of Microorganisms (GCM) 10K type strain sequencing project: providing services to taxonomists for standard genome sequencing and annotation.</title>
        <authorList>
            <consortium name="The Broad Institute Genomics Platform"/>
            <consortium name="The Broad Institute Genome Sequencing Center for Infectious Disease"/>
            <person name="Wu L."/>
            <person name="Ma J."/>
        </authorList>
    </citation>
    <scope>NUCLEOTIDE SEQUENCE [LARGE SCALE GENOMIC DNA]</scope>
    <source>
        <strain evidence="11">KCTC 13193</strain>
    </source>
</reference>
<sequence>MIKGIGLDIVDLERISRSLQRGSRLAERVLTPKEKKRFMEMGNPRRKVEFLAGRFAAKEALAKAAGTGIGKLSFQHIEVSSDKGGAPAIRAKGYEDSKLFISITHSKDYAAAQVIIEE</sequence>
<dbReference type="HAMAP" id="MF_00101">
    <property type="entry name" value="AcpS"/>
    <property type="match status" value="1"/>
</dbReference>
<comment type="similarity">
    <text evidence="8">Belongs to the P-Pant transferase superfamily. AcpS family.</text>
</comment>
<dbReference type="Gene3D" id="3.90.470.20">
    <property type="entry name" value="4'-phosphopantetheinyl transferase domain"/>
    <property type="match status" value="1"/>
</dbReference>
<comment type="function">
    <text evidence="8">Transfers the 4'-phosphopantetheine moiety from coenzyme A to a Ser of acyl-carrier-protein.</text>
</comment>
<name>A0ABV7A468_9BACI</name>
<dbReference type="Pfam" id="PF01648">
    <property type="entry name" value="ACPS"/>
    <property type="match status" value="1"/>
</dbReference>
<proteinExistence type="inferred from homology"/>
<keyword evidence="8" id="KW-0963">Cytoplasm</keyword>
<evidence type="ECO:0000256" key="8">
    <source>
        <dbReference type="HAMAP-Rule" id="MF_00101"/>
    </source>
</evidence>
<keyword evidence="7 8" id="KW-0275">Fatty acid biosynthesis</keyword>
<keyword evidence="4 8" id="KW-0276">Fatty acid metabolism</keyword>
<dbReference type="GO" id="GO:0008897">
    <property type="term" value="F:holo-[acyl-carrier-protein] synthase activity"/>
    <property type="evidence" value="ECO:0007669"/>
    <property type="project" value="UniProtKB-EC"/>
</dbReference>
<dbReference type="Proteomes" id="UP001595387">
    <property type="component" value="Unassembled WGS sequence"/>
</dbReference>
<protein>
    <recommendedName>
        <fullName evidence="8">Holo-[acyl-carrier-protein] synthase</fullName>
        <shortName evidence="8">Holo-ACP synthase</shortName>
        <ecNumber evidence="8">2.7.8.7</ecNumber>
    </recommendedName>
    <alternativeName>
        <fullName evidence="8">4'-phosphopantetheinyl transferase AcpS</fullName>
    </alternativeName>
</protein>
<organism evidence="10 11">
    <name type="scientific">Virgibacillus sediminis</name>
    <dbReference type="NCBI Taxonomy" id="202260"/>
    <lineage>
        <taxon>Bacteria</taxon>
        <taxon>Bacillati</taxon>
        <taxon>Bacillota</taxon>
        <taxon>Bacilli</taxon>
        <taxon>Bacillales</taxon>
        <taxon>Bacillaceae</taxon>
        <taxon>Virgibacillus</taxon>
    </lineage>
</organism>
<dbReference type="EMBL" id="JBHRRZ010000010">
    <property type="protein sequence ID" value="MFC2947785.1"/>
    <property type="molecule type" value="Genomic_DNA"/>
</dbReference>
<evidence type="ECO:0000313" key="10">
    <source>
        <dbReference type="EMBL" id="MFC2947785.1"/>
    </source>
</evidence>
<keyword evidence="1 8" id="KW-0444">Lipid biosynthesis</keyword>
<feature type="domain" description="4'-phosphopantetheinyl transferase" evidence="9">
    <location>
        <begin position="4"/>
        <end position="112"/>
    </location>
</feature>
<dbReference type="NCBIfam" id="TIGR00556">
    <property type="entry name" value="pantethn_trn"/>
    <property type="match status" value="1"/>
</dbReference>
<keyword evidence="5 8" id="KW-0460">Magnesium</keyword>
<evidence type="ECO:0000256" key="4">
    <source>
        <dbReference type="ARBA" id="ARBA00022832"/>
    </source>
</evidence>
<evidence type="ECO:0000256" key="3">
    <source>
        <dbReference type="ARBA" id="ARBA00022723"/>
    </source>
</evidence>
<accession>A0ABV7A468</accession>
<feature type="binding site" evidence="8">
    <location>
        <position position="59"/>
    </location>
    <ligand>
        <name>Mg(2+)</name>
        <dbReference type="ChEBI" id="CHEBI:18420"/>
    </ligand>
</feature>
<dbReference type="SUPFAM" id="SSF56214">
    <property type="entry name" value="4'-phosphopantetheinyl transferase"/>
    <property type="match status" value="1"/>
</dbReference>
<evidence type="ECO:0000256" key="1">
    <source>
        <dbReference type="ARBA" id="ARBA00022516"/>
    </source>
</evidence>
<keyword evidence="11" id="KW-1185">Reference proteome</keyword>
<dbReference type="InterPro" id="IPR037143">
    <property type="entry name" value="4-PPantetheinyl_Trfase_dom_sf"/>
</dbReference>
<evidence type="ECO:0000256" key="6">
    <source>
        <dbReference type="ARBA" id="ARBA00023098"/>
    </source>
</evidence>
<keyword evidence="6 8" id="KW-0443">Lipid metabolism</keyword>
<evidence type="ECO:0000256" key="2">
    <source>
        <dbReference type="ARBA" id="ARBA00022679"/>
    </source>
</evidence>
<gene>
    <name evidence="8 10" type="primary">acpS</name>
    <name evidence="10" type="ORF">ACFODW_05455</name>
</gene>
<comment type="caution">
    <text evidence="10">The sequence shown here is derived from an EMBL/GenBank/DDBJ whole genome shotgun (WGS) entry which is preliminary data.</text>
</comment>
<comment type="catalytic activity">
    <reaction evidence="8">
        <text>apo-[ACP] + CoA = holo-[ACP] + adenosine 3',5'-bisphosphate + H(+)</text>
        <dbReference type="Rhea" id="RHEA:12068"/>
        <dbReference type="Rhea" id="RHEA-COMP:9685"/>
        <dbReference type="Rhea" id="RHEA-COMP:9690"/>
        <dbReference type="ChEBI" id="CHEBI:15378"/>
        <dbReference type="ChEBI" id="CHEBI:29999"/>
        <dbReference type="ChEBI" id="CHEBI:57287"/>
        <dbReference type="ChEBI" id="CHEBI:58343"/>
        <dbReference type="ChEBI" id="CHEBI:64479"/>
        <dbReference type="EC" id="2.7.8.7"/>
    </reaction>
</comment>
<evidence type="ECO:0000259" key="9">
    <source>
        <dbReference type="Pfam" id="PF01648"/>
    </source>
</evidence>
<comment type="cofactor">
    <cofactor evidence="8">
        <name>Mg(2+)</name>
        <dbReference type="ChEBI" id="CHEBI:18420"/>
    </cofactor>
</comment>
<dbReference type="EC" id="2.7.8.7" evidence="8"/>
<keyword evidence="2 8" id="KW-0808">Transferase</keyword>
<evidence type="ECO:0000256" key="7">
    <source>
        <dbReference type="ARBA" id="ARBA00023160"/>
    </source>
</evidence>
<feature type="binding site" evidence="8">
    <location>
        <position position="8"/>
    </location>
    <ligand>
        <name>Mg(2+)</name>
        <dbReference type="ChEBI" id="CHEBI:18420"/>
    </ligand>
</feature>
<keyword evidence="3 8" id="KW-0479">Metal-binding</keyword>
<dbReference type="NCBIfam" id="TIGR00516">
    <property type="entry name" value="acpS"/>
    <property type="match status" value="1"/>
</dbReference>